<evidence type="ECO:0000313" key="9">
    <source>
        <dbReference type="Proteomes" id="UP000580910"/>
    </source>
</evidence>
<dbReference type="Proteomes" id="UP000580910">
    <property type="component" value="Unassembled WGS sequence"/>
</dbReference>
<evidence type="ECO:0000259" key="6">
    <source>
        <dbReference type="Pfam" id="PF04542"/>
    </source>
</evidence>
<accession>A0A7W3J179</accession>
<dbReference type="PANTHER" id="PTHR43133">
    <property type="entry name" value="RNA POLYMERASE ECF-TYPE SIGMA FACTO"/>
    <property type="match status" value="1"/>
</dbReference>
<evidence type="ECO:0000256" key="2">
    <source>
        <dbReference type="ARBA" id="ARBA00023015"/>
    </source>
</evidence>
<dbReference type="GO" id="GO:0006352">
    <property type="term" value="P:DNA-templated transcription initiation"/>
    <property type="evidence" value="ECO:0007669"/>
    <property type="project" value="InterPro"/>
</dbReference>
<evidence type="ECO:0000256" key="4">
    <source>
        <dbReference type="ARBA" id="ARBA00023125"/>
    </source>
</evidence>
<feature type="domain" description="RNA polymerase sigma factor 70 region 4 type 2" evidence="7">
    <location>
        <begin position="120"/>
        <end position="172"/>
    </location>
</feature>
<dbReference type="InterPro" id="IPR039425">
    <property type="entry name" value="RNA_pol_sigma-70-like"/>
</dbReference>
<gene>
    <name evidence="8" type="ORF">FB382_002626</name>
</gene>
<dbReference type="GO" id="GO:0016987">
    <property type="term" value="F:sigma factor activity"/>
    <property type="evidence" value="ECO:0007669"/>
    <property type="project" value="UniProtKB-KW"/>
</dbReference>
<name>A0A7W3J179_9ACTN</name>
<organism evidence="8 9">
    <name type="scientific">Nocardioides ginsengisegetis</name>
    <dbReference type="NCBI Taxonomy" id="661491"/>
    <lineage>
        <taxon>Bacteria</taxon>
        <taxon>Bacillati</taxon>
        <taxon>Actinomycetota</taxon>
        <taxon>Actinomycetes</taxon>
        <taxon>Propionibacteriales</taxon>
        <taxon>Nocardioidaceae</taxon>
        <taxon>Nocardioides</taxon>
    </lineage>
</organism>
<keyword evidence="9" id="KW-1185">Reference proteome</keyword>
<proteinExistence type="inferred from homology"/>
<dbReference type="PANTHER" id="PTHR43133:SF50">
    <property type="entry name" value="ECF RNA POLYMERASE SIGMA FACTOR SIGM"/>
    <property type="match status" value="1"/>
</dbReference>
<evidence type="ECO:0000313" key="8">
    <source>
        <dbReference type="EMBL" id="MBA8804335.1"/>
    </source>
</evidence>
<protein>
    <submittedName>
        <fullName evidence="8">RNA polymerase sigma-70 factor (ECF subfamily)</fullName>
    </submittedName>
</protein>
<dbReference type="EMBL" id="JACGXA010000001">
    <property type="protein sequence ID" value="MBA8804335.1"/>
    <property type="molecule type" value="Genomic_DNA"/>
</dbReference>
<dbReference type="InterPro" id="IPR007627">
    <property type="entry name" value="RNA_pol_sigma70_r2"/>
</dbReference>
<comment type="similarity">
    <text evidence="1">Belongs to the sigma-70 factor family. ECF subfamily.</text>
</comment>
<dbReference type="Pfam" id="PF08281">
    <property type="entry name" value="Sigma70_r4_2"/>
    <property type="match status" value="1"/>
</dbReference>
<dbReference type="AlphaFoldDB" id="A0A7W3J179"/>
<dbReference type="Gene3D" id="1.10.10.10">
    <property type="entry name" value="Winged helix-like DNA-binding domain superfamily/Winged helix DNA-binding domain"/>
    <property type="match status" value="1"/>
</dbReference>
<evidence type="ECO:0000256" key="1">
    <source>
        <dbReference type="ARBA" id="ARBA00010641"/>
    </source>
</evidence>
<keyword evidence="5" id="KW-0804">Transcription</keyword>
<dbReference type="Pfam" id="PF04542">
    <property type="entry name" value="Sigma70_r2"/>
    <property type="match status" value="1"/>
</dbReference>
<keyword evidence="4" id="KW-0238">DNA-binding</keyword>
<evidence type="ECO:0000256" key="3">
    <source>
        <dbReference type="ARBA" id="ARBA00023082"/>
    </source>
</evidence>
<dbReference type="InterPro" id="IPR036388">
    <property type="entry name" value="WH-like_DNA-bd_sf"/>
</dbReference>
<dbReference type="InterPro" id="IPR014284">
    <property type="entry name" value="RNA_pol_sigma-70_dom"/>
</dbReference>
<dbReference type="SUPFAM" id="SSF88659">
    <property type="entry name" value="Sigma3 and sigma4 domains of RNA polymerase sigma factors"/>
    <property type="match status" value="1"/>
</dbReference>
<dbReference type="GO" id="GO:0003677">
    <property type="term" value="F:DNA binding"/>
    <property type="evidence" value="ECO:0007669"/>
    <property type="project" value="UniProtKB-KW"/>
</dbReference>
<comment type="caution">
    <text evidence="8">The sequence shown here is derived from an EMBL/GenBank/DDBJ whole genome shotgun (WGS) entry which is preliminary data.</text>
</comment>
<feature type="domain" description="RNA polymerase sigma-70 region 2" evidence="6">
    <location>
        <begin position="39"/>
        <end position="99"/>
    </location>
</feature>
<dbReference type="InterPro" id="IPR013324">
    <property type="entry name" value="RNA_pol_sigma_r3/r4-like"/>
</dbReference>
<dbReference type="InterPro" id="IPR013325">
    <property type="entry name" value="RNA_pol_sigma_r2"/>
</dbReference>
<evidence type="ECO:0000259" key="7">
    <source>
        <dbReference type="Pfam" id="PF08281"/>
    </source>
</evidence>
<dbReference type="NCBIfam" id="TIGR02937">
    <property type="entry name" value="sigma70-ECF"/>
    <property type="match status" value="1"/>
</dbReference>
<keyword evidence="3" id="KW-0731">Sigma factor</keyword>
<dbReference type="Gene3D" id="1.10.1740.10">
    <property type="match status" value="1"/>
</dbReference>
<dbReference type="CDD" id="cd06171">
    <property type="entry name" value="Sigma70_r4"/>
    <property type="match status" value="1"/>
</dbReference>
<keyword evidence="2" id="KW-0805">Transcription regulation</keyword>
<reference evidence="8 9" key="1">
    <citation type="submission" date="2020-07" db="EMBL/GenBank/DDBJ databases">
        <title>Sequencing the genomes of 1000 actinobacteria strains.</title>
        <authorList>
            <person name="Klenk H.-P."/>
        </authorList>
    </citation>
    <scope>NUCLEOTIDE SEQUENCE [LARGE SCALE GENOMIC DNA]</scope>
    <source>
        <strain evidence="8 9">DSM 21349</strain>
    </source>
</reference>
<dbReference type="SUPFAM" id="SSF88946">
    <property type="entry name" value="Sigma2 domain of RNA polymerase sigma factors"/>
    <property type="match status" value="1"/>
</dbReference>
<dbReference type="RefSeq" id="WP_182539797.1">
    <property type="nucleotide sequence ID" value="NZ_JACGXA010000001.1"/>
</dbReference>
<dbReference type="InterPro" id="IPR013249">
    <property type="entry name" value="RNA_pol_sigma70_r4_t2"/>
</dbReference>
<sequence>MGDAATTSLRADTVSVGRVESVGADEEFRALFTVSFAAVARTVHLIVGDGAVAEEITQDAFVKLLGHWRTVSRYERPDLWVRRVAIRAAQRERHRTWRRDQLERSVAPRSWIEDPDGPDDQVRAAVETLAPKQRAVVVLFYFEDRPMAEIADLVGCSVSAGWSQLHTARKRLARLLAEEVHDDVR</sequence>
<evidence type="ECO:0000256" key="5">
    <source>
        <dbReference type="ARBA" id="ARBA00023163"/>
    </source>
</evidence>